<dbReference type="EMBL" id="BARS01010293">
    <property type="protein sequence ID" value="GAF91939.1"/>
    <property type="molecule type" value="Genomic_DNA"/>
</dbReference>
<dbReference type="InterPro" id="IPR052024">
    <property type="entry name" value="Methanogen_methyltrans"/>
</dbReference>
<gene>
    <name evidence="2" type="ORF">S01H1_19122</name>
</gene>
<comment type="caution">
    <text evidence="2">The sequence shown here is derived from an EMBL/GenBank/DDBJ whole genome shotgun (WGS) entry which is preliminary data.</text>
</comment>
<feature type="domain" description="Uroporphyrinogen decarboxylase (URO-D)" evidence="1">
    <location>
        <begin position="15"/>
        <end position="150"/>
    </location>
</feature>
<protein>
    <recommendedName>
        <fullName evidence="1">Uroporphyrinogen decarboxylase (URO-D) domain-containing protein</fullName>
    </recommendedName>
</protein>
<dbReference type="GO" id="GO:0004853">
    <property type="term" value="F:uroporphyrinogen decarboxylase activity"/>
    <property type="evidence" value="ECO:0007669"/>
    <property type="project" value="InterPro"/>
</dbReference>
<accession>X0TFG9</accession>
<evidence type="ECO:0000313" key="2">
    <source>
        <dbReference type="EMBL" id="GAF91939.1"/>
    </source>
</evidence>
<feature type="non-terminal residue" evidence="2">
    <location>
        <position position="1"/>
    </location>
</feature>
<name>X0TFG9_9ZZZZ</name>
<dbReference type="Pfam" id="PF01208">
    <property type="entry name" value="URO-D"/>
    <property type="match status" value="1"/>
</dbReference>
<dbReference type="PANTHER" id="PTHR47099:SF1">
    <property type="entry name" value="METHYLCOBAMIDE:COM METHYLTRANSFERASE MTBA"/>
    <property type="match status" value="1"/>
</dbReference>
<evidence type="ECO:0000259" key="1">
    <source>
        <dbReference type="Pfam" id="PF01208"/>
    </source>
</evidence>
<sequence length="153" mass="16994">RLIAVFPGDDMGFRSGTLLSPDDLRKYIVPWHRKFAEMTHAAALPYFLHSCGDLGEVMDDFINDVGIDAKHSFEDAITPAGEAKRRWGGRIGILGGVDVDVLTRRTPRQIRAYVRKLIDQCAPGGRFAVGSGNSIPDYVPVENYMTMIDEALR</sequence>
<dbReference type="InterPro" id="IPR038071">
    <property type="entry name" value="UROD/MetE-like_sf"/>
</dbReference>
<proteinExistence type="predicted"/>
<dbReference type="Gene3D" id="3.20.20.210">
    <property type="match status" value="1"/>
</dbReference>
<dbReference type="SUPFAM" id="SSF51726">
    <property type="entry name" value="UROD/MetE-like"/>
    <property type="match status" value="1"/>
</dbReference>
<dbReference type="GO" id="GO:0006779">
    <property type="term" value="P:porphyrin-containing compound biosynthetic process"/>
    <property type="evidence" value="ECO:0007669"/>
    <property type="project" value="InterPro"/>
</dbReference>
<reference evidence="2" key="1">
    <citation type="journal article" date="2014" name="Front. Microbiol.">
        <title>High frequency of phylogenetically diverse reductive dehalogenase-homologous genes in deep subseafloor sedimentary metagenomes.</title>
        <authorList>
            <person name="Kawai M."/>
            <person name="Futagami T."/>
            <person name="Toyoda A."/>
            <person name="Takaki Y."/>
            <person name="Nishi S."/>
            <person name="Hori S."/>
            <person name="Arai W."/>
            <person name="Tsubouchi T."/>
            <person name="Morono Y."/>
            <person name="Uchiyama I."/>
            <person name="Ito T."/>
            <person name="Fujiyama A."/>
            <person name="Inagaki F."/>
            <person name="Takami H."/>
        </authorList>
    </citation>
    <scope>NUCLEOTIDE SEQUENCE</scope>
    <source>
        <strain evidence="2">Expedition CK06-06</strain>
    </source>
</reference>
<dbReference type="InterPro" id="IPR000257">
    <property type="entry name" value="Uroporphyrinogen_deCOase"/>
</dbReference>
<organism evidence="2">
    <name type="scientific">marine sediment metagenome</name>
    <dbReference type="NCBI Taxonomy" id="412755"/>
    <lineage>
        <taxon>unclassified sequences</taxon>
        <taxon>metagenomes</taxon>
        <taxon>ecological metagenomes</taxon>
    </lineage>
</organism>
<dbReference type="PANTHER" id="PTHR47099">
    <property type="entry name" value="METHYLCOBAMIDE:COM METHYLTRANSFERASE MTBA"/>
    <property type="match status" value="1"/>
</dbReference>
<dbReference type="AlphaFoldDB" id="X0TFG9"/>